<proteinExistence type="predicted"/>
<feature type="chain" id="PRO_5046230569" evidence="1">
    <location>
        <begin position="25"/>
        <end position="164"/>
    </location>
</feature>
<reference evidence="2 3" key="1">
    <citation type="submission" date="2022-01" db="EMBL/GenBank/DDBJ databases">
        <title>Paraglaciecola sp. G1-23.</title>
        <authorList>
            <person name="Jin M.S."/>
            <person name="Han D.M."/>
            <person name="Kim H.M."/>
            <person name="Jeon C.O."/>
        </authorList>
    </citation>
    <scope>NUCLEOTIDE SEQUENCE [LARGE SCALE GENOMIC DNA]</scope>
    <source>
        <strain evidence="2 3">G1-23</strain>
    </source>
</reference>
<sequence length="164" mass="19156">MKITSRIFTLAAATFMCFQVAAMAKVEVVWTNPEKYVDIKDPFNGMQNTKEDAFYNIEKVLKRLAKKLPDGYLLKLDVTDLDLAGETQSRNFRVVRDMFPPRMEFSYQLLDGGDNVLAENQENIRDTSFMNKVSLRYKNEAYGFEKQLIEDWFKDSFTDYLVKN</sequence>
<evidence type="ECO:0000313" key="3">
    <source>
        <dbReference type="Proteomes" id="UP001521137"/>
    </source>
</evidence>
<protein>
    <submittedName>
        <fullName evidence="2">DUF3016 domain-containing protein</fullName>
    </submittedName>
</protein>
<keyword evidence="3" id="KW-1185">Reference proteome</keyword>
<comment type="caution">
    <text evidence="2">The sequence shown here is derived from an EMBL/GenBank/DDBJ whole genome shotgun (WGS) entry which is preliminary data.</text>
</comment>
<dbReference type="Proteomes" id="UP001521137">
    <property type="component" value="Unassembled WGS sequence"/>
</dbReference>
<dbReference type="RefSeq" id="WP_235313232.1">
    <property type="nucleotide sequence ID" value="NZ_JAKGAS010000007.1"/>
</dbReference>
<evidence type="ECO:0000313" key="2">
    <source>
        <dbReference type="EMBL" id="MCF2949135.1"/>
    </source>
</evidence>
<dbReference type="InterPro" id="IPR021557">
    <property type="entry name" value="DUF3016"/>
</dbReference>
<name>A0ABS9D8L4_9ALTE</name>
<keyword evidence="1" id="KW-0732">Signal</keyword>
<dbReference type="EMBL" id="JAKGAS010000007">
    <property type="protein sequence ID" value="MCF2949135.1"/>
    <property type="molecule type" value="Genomic_DNA"/>
</dbReference>
<accession>A0ABS9D8L4</accession>
<organism evidence="2 3">
    <name type="scientific">Paraglaciecola algarum</name>
    <dbReference type="NCBI Taxonomy" id="3050085"/>
    <lineage>
        <taxon>Bacteria</taxon>
        <taxon>Pseudomonadati</taxon>
        <taxon>Pseudomonadota</taxon>
        <taxon>Gammaproteobacteria</taxon>
        <taxon>Alteromonadales</taxon>
        <taxon>Alteromonadaceae</taxon>
        <taxon>Paraglaciecola</taxon>
    </lineage>
</organism>
<gene>
    <name evidence="2" type="ORF">L0668_13520</name>
</gene>
<feature type="signal peptide" evidence="1">
    <location>
        <begin position="1"/>
        <end position="24"/>
    </location>
</feature>
<dbReference type="Pfam" id="PF11454">
    <property type="entry name" value="DUF3016"/>
    <property type="match status" value="1"/>
</dbReference>
<evidence type="ECO:0000256" key="1">
    <source>
        <dbReference type="SAM" id="SignalP"/>
    </source>
</evidence>